<organism evidence="2 3">
    <name type="scientific">Scophthalmus maximus</name>
    <name type="common">Turbot</name>
    <name type="synonym">Psetta maxima</name>
    <dbReference type="NCBI Taxonomy" id="52904"/>
    <lineage>
        <taxon>Eukaryota</taxon>
        <taxon>Metazoa</taxon>
        <taxon>Chordata</taxon>
        <taxon>Craniata</taxon>
        <taxon>Vertebrata</taxon>
        <taxon>Euteleostomi</taxon>
        <taxon>Actinopterygii</taxon>
        <taxon>Neopterygii</taxon>
        <taxon>Teleostei</taxon>
        <taxon>Neoteleostei</taxon>
        <taxon>Acanthomorphata</taxon>
        <taxon>Carangaria</taxon>
        <taxon>Pleuronectiformes</taxon>
        <taxon>Pleuronectoidei</taxon>
        <taxon>Scophthalmidae</taxon>
        <taxon>Scophthalmus</taxon>
    </lineage>
</organism>
<evidence type="ECO:0000256" key="1">
    <source>
        <dbReference type="SAM" id="Coils"/>
    </source>
</evidence>
<reference evidence="2 3" key="1">
    <citation type="submission" date="2019-06" db="EMBL/GenBank/DDBJ databases">
        <title>Draft genomes of female and male turbot (Scophthalmus maximus).</title>
        <authorList>
            <person name="Xu H."/>
            <person name="Xu X.-W."/>
            <person name="Shao C."/>
            <person name="Chen S."/>
        </authorList>
    </citation>
    <scope>NUCLEOTIDE SEQUENCE [LARGE SCALE GENOMIC DNA]</scope>
    <source>
        <strain evidence="2">Ysfricsl-2016a</strain>
        <tissue evidence="2">Blood</tissue>
    </source>
</reference>
<gene>
    <name evidence="2" type="ORF">F2P81_008920</name>
</gene>
<proteinExistence type="predicted"/>
<name>A0A6A4ST96_SCOMX</name>
<dbReference type="EMBL" id="VEVO01000008">
    <property type="protein sequence ID" value="KAF0038436.1"/>
    <property type="molecule type" value="Genomic_DNA"/>
</dbReference>
<protein>
    <submittedName>
        <fullName evidence="2">Uncharacterized protein</fullName>
    </submittedName>
</protein>
<dbReference type="Proteomes" id="UP000438429">
    <property type="component" value="Unassembled WGS sequence"/>
</dbReference>
<feature type="coiled-coil region" evidence="1">
    <location>
        <begin position="113"/>
        <end position="204"/>
    </location>
</feature>
<accession>A0A6A4ST96</accession>
<keyword evidence="1" id="KW-0175">Coiled coil</keyword>
<dbReference type="AlphaFoldDB" id="A0A6A4ST96"/>
<evidence type="ECO:0000313" key="2">
    <source>
        <dbReference type="EMBL" id="KAF0038436.1"/>
    </source>
</evidence>
<sequence length="306" mass="35503">MENFTSMPPNMMTALQVPVWNQQPWMEDQAPQEVRALNAIWAMGRENYYREYDGRIHPNQELEETKHQLADQKQLQEMFINRGEETKKELEMLQKYSTADTLSASRIATLVSNKIHQHEMQEEERSYEELQVALTTSQEKSNTELQEERNTSKVLQEELDKLRASYLDLSQCYAASQRKLTTELQEENDKNKVLHDELEKLRASYGEDNQKYQADILTARQPCVQPPDPVLNDLRGEMQEDKTEDEQDNETSQQVVFLSSVLPDPEVPETAKTATEASVWKTARHFLGLRRPHKWKSAKPTSSSST</sequence>
<comment type="caution">
    <text evidence="2">The sequence shown here is derived from an EMBL/GenBank/DDBJ whole genome shotgun (WGS) entry which is preliminary data.</text>
</comment>
<evidence type="ECO:0000313" key="3">
    <source>
        <dbReference type="Proteomes" id="UP000438429"/>
    </source>
</evidence>